<organism evidence="1 2">
    <name type="scientific">Owenia fusiformis</name>
    <name type="common">Polychaete worm</name>
    <dbReference type="NCBI Taxonomy" id="6347"/>
    <lineage>
        <taxon>Eukaryota</taxon>
        <taxon>Metazoa</taxon>
        <taxon>Spiralia</taxon>
        <taxon>Lophotrochozoa</taxon>
        <taxon>Annelida</taxon>
        <taxon>Polychaeta</taxon>
        <taxon>Sedentaria</taxon>
        <taxon>Canalipalpata</taxon>
        <taxon>Sabellida</taxon>
        <taxon>Oweniida</taxon>
        <taxon>Oweniidae</taxon>
        <taxon>Owenia</taxon>
    </lineage>
</organism>
<dbReference type="AlphaFoldDB" id="A0A8J1UG92"/>
<protein>
    <submittedName>
        <fullName evidence="1">Uncharacterized protein</fullName>
    </submittedName>
</protein>
<sequence>MADPDADYVCSLDEKSLKVAKEELCEDPDERLSQVKQLRAWIETQPHLKCKTDTIFLLNFLRRYRFSQLETRKMLDYFLTILTEMPEWFRDLDPLEPHIEKAYWTGHLVPLPQRDDKGRRVVLMRPGVIDPNTKEFTGMHVSKDNNCIFGVLQGEEMTQVNGMIFVIDYTGMTTKHMSFYGMDQARKMSKFMDKFPGRFKEMHYYNTGSVFEAVMGVMKPFLSQKIKDRMIMHGNNLESLYKKIPLHLLPEEYLPDDYTGPNAGSVKTILEDFRKRMIEPKFRNGLIEGSTEYGYVDERLRPKVEEVQATFRKLNVD</sequence>
<evidence type="ECO:0000313" key="2">
    <source>
        <dbReference type="Proteomes" id="UP000749559"/>
    </source>
</evidence>
<dbReference type="OrthoDB" id="75724at2759"/>
<reference evidence="1" key="1">
    <citation type="submission" date="2022-03" db="EMBL/GenBank/DDBJ databases">
        <authorList>
            <person name="Martin C."/>
        </authorList>
    </citation>
    <scope>NUCLEOTIDE SEQUENCE</scope>
</reference>
<dbReference type="EMBL" id="CAIIXF020000004">
    <property type="protein sequence ID" value="CAH1781148.1"/>
    <property type="molecule type" value="Genomic_DNA"/>
</dbReference>
<dbReference type="SMART" id="SM00516">
    <property type="entry name" value="SEC14"/>
    <property type="match status" value="1"/>
</dbReference>
<accession>A0A8J1UG92</accession>
<dbReference type="Gene3D" id="1.10.8.20">
    <property type="entry name" value="N-terminal domain of phosphatidylinositol transfer protein sec14p"/>
    <property type="match status" value="1"/>
</dbReference>
<proteinExistence type="predicted"/>
<dbReference type="InterPro" id="IPR001251">
    <property type="entry name" value="CRAL-TRIO_dom"/>
</dbReference>
<dbReference type="SUPFAM" id="SSF46938">
    <property type="entry name" value="CRAL/TRIO N-terminal domain"/>
    <property type="match status" value="1"/>
</dbReference>
<gene>
    <name evidence="1" type="ORF">OFUS_LOCUS7756</name>
</gene>
<dbReference type="Proteomes" id="UP000749559">
    <property type="component" value="Unassembled WGS sequence"/>
</dbReference>
<dbReference type="GO" id="GO:1902936">
    <property type="term" value="F:phosphatidylinositol bisphosphate binding"/>
    <property type="evidence" value="ECO:0007669"/>
    <property type="project" value="TreeGrafter"/>
</dbReference>
<dbReference type="InterPro" id="IPR036273">
    <property type="entry name" value="CRAL/TRIO_N_dom_sf"/>
</dbReference>
<dbReference type="PANTHER" id="PTHR10174:SF130">
    <property type="entry name" value="ALPHA-TOCOPHEROL TRANSFER PROTEIN-LIKE"/>
    <property type="match status" value="1"/>
</dbReference>
<dbReference type="GO" id="GO:0016020">
    <property type="term" value="C:membrane"/>
    <property type="evidence" value="ECO:0007669"/>
    <property type="project" value="TreeGrafter"/>
</dbReference>
<dbReference type="Pfam" id="PF00650">
    <property type="entry name" value="CRAL_TRIO"/>
    <property type="match status" value="1"/>
</dbReference>
<dbReference type="PRINTS" id="PR00180">
    <property type="entry name" value="CRETINALDHBP"/>
</dbReference>
<name>A0A8J1UG92_OWEFU</name>
<dbReference type="PANTHER" id="PTHR10174">
    <property type="entry name" value="ALPHA-TOCOPHEROL TRANSFER PROTEIN-RELATED"/>
    <property type="match status" value="1"/>
</dbReference>
<evidence type="ECO:0000313" key="1">
    <source>
        <dbReference type="EMBL" id="CAH1781148.1"/>
    </source>
</evidence>
<dbReference type="InterPro" id="IPR036865">
    <property type="entry name" value="CRAL-TRIO_dom_sf"/>
</dbReference>
<dbReference type="CDD" id="cd00170">
    <property type="entry name" value="SEC14"/>
    <property type="match status" value="1"/>
</dbReference>
<dbReference type="Gene3D" id="3.40.525.10">
    <property type="entry name" value="CRAL-TRIO lipid binding domain"/>
    <property type="match status" value="1"/>
</dbReference>
<dbReference type="Gene3D" id="1.20.5.1200">
    <property type="entry name" value="Alpha-tocopherol transfer"/>
    <property type="match status" value="1"/>
</dbReference>
<dbReference type="SUPFAM" id="SSF52087">
    <property type="entry name" value="CRAL/TRIO domain"/>
    <property type="match status" value="1"/>
</dbReference>
<dbReference type="PROSITE" id="PS50191">
    <property type="entry name" value="CRAL_TRIO"/>
    <property type="match status" value="1"/>
</dbReference>
<keyword evidence="2" id="KW-1185">Reference proteome</keyword>
<comment type="caution">
    <text evidence="1">The sequence shown here is derived from an EMBL/GenBank/DDBJ whole genome shotgun (WGS) entry which is preliminary data.</text>
</comment>